<evidence type="ECO:0000256" key="8">
    <source>
        <dbReference type="ARBA" id="ARBA00023306"/>
    </source>
</evidence>
<dbReference type="InterPro" id="IPR005762">
    <property type="entry name" value="MurD"/>
</dbReference>
<protein>
    <recommendedName>
        <fullName evidence="9 10">UDP-N-acetylmuramoylalanine--D-glutamate ligase</fullName>
        <ecNumber evidence="9 10">6.3.2.9</ecNumber>
    </recommendedName>
    <alternativeName>
        <fullName evidence="9">D-glutamic acid-adding enzyme</fullName>
    </alternativeName>
    <alternativeName>
        <fullName evidence="9">UDP-N-acetylmuramoyl-L-alanyl-D-glutamate synthetase</fullName>
    </alternativeName>
</protein>
<evidence type="ECO:0000256" key="7">
    <source>
        <dbReference type="ARBA" id="ARBA00022840"/>
    </source>
</evidence>
<dbReference type="EMBL" id="JAUHJS010000001">
    <property type="protein sequence ID" value="MDN4164427.1"/>
    <property type="molecule type" value="Genomic_DNA"/>
</dbReference>
<keyword evidence="9 10" id="KW-0961">Cell wall biogenesis/degradation</keyword>
<sequence>MSTETKYALVVLGSGESGTGAALLAKSKGIAVFVSDFGKVQERYAQQLHEAGIPFEEGQHSEGLILQAQEIIKSPGISPKVPIVQKAMAAGIPIIDELEFASRYTQARFIAITGTNGKTTTTLLTYHLLKQAGYKVGLAGNIGESLAKQVIQDQFTHYVLEVSSFQLDGMYRFKADVAVLLNITPDHMDRYENSMARYTDSKFRILQNMDTKGGFIYFQESPLVAERVEQIAIIPQQMPISLETQVENGAYLQNEALHLLVGEHSIEIPVAAISITGRHNAINAMAASLASLSMGLSESALRKGLATFVNAPHRLEPAGEWQGVQFINDSKATNVDSVYYALDAMTSPVVWIAGGIDKGNEYQQIELLVRQKVKALVCLGIDNNKLLRYFAGIVPEIAEADSTEKAVALAAKMSRAGDVVLLSPACASFDLFKNYEHRGELFKQAVAAFITQSGQQL</sequence>
<evidence type="ECO:0000256" key="2">
    <source>
        <dbReference type="ARBA" id="ARBA00004752"/>
    </source>
</evidence>
<gene>
    <name evidence="9 13" type="primary">murD</name>
    <name evidence="13" type="ORF">QWY31_02885</name>
</gene>
<evidence type="ECO:0000256" key="9">
    <source>
        <dbReference type="HAMAP-Rule" id="MF_00639"/>
    </source>
</evidence>
<dbReference type="Pfam" id="PF21799">
    <property type="entry name" value="MurD-like_N"/>
    <property type="match status" value="1"/>
</dbReference>
<feature type="domain" description="Mur ligase C-terminal" evidence="11">
    <location>
        <begin position="313"/>
        <end position="426"/>
    </location>
</feature>
<dbReference type="SUPFAM" id="SSF51984">
    <property type="entry name" value="MurCD N-terminal domain"/>
    <property type="match status" value="1"/>
</dbReference>
<dbReference type="Gene3D" id="3.90.190.20">
    <property type="entry name" value="Mur ligase, C-terminal domain"/>
    <property type="match status" value="1"/>
</dbReference>
<keyword evidence="5 9" id="KW-0132">Cell division</keyword>
<dbReference type="SUPFAM" id="SSF53623">
    <property type="entry name" value="MurD-like peptide ligases, catalytic domain"/>
    <property type="match status" value="1"/>
</dbReference>
<comment type="subcellular location">
    <subcellularLocation>
        <location evidence="1 9 10">Cytoplasm</location>
    </subcellularLocation>
</comment>
<dbReference type="HAMAP" id="MF_00639">
    <property type="entry name" value="MurD"/>
    <property type="match status" value="1"/>
</dbReference>
<evidence type="ECO:0000256" key="5">
    <source>
        <dbReference type="ARBA" id="ARBA00022618"/>
    </source>
</evidence>
<keyword evidence="8 9" id="KW-0131">Cell cycle</keyword>
<keyword evidence="6 9" id="KW-0547">Nucleotide-binding</keyword>
<comment type="similarity">
    <text evidence="9">Belongs to the MurCDEF family.</text>
</comment>
<keyword evidence="9 10" id="KW-0133">Cell shape</keyword>
<evidence type="ECO:0000313" key="14">
    <source>
        <dbReference type="Proteomes" id="UP001168552"/>
    </source>
</evidence>
<dbReference type="InterPro" id="IPR013221">
    <property type="entry name" value="Mur_ligase_cen"/>
</dbReference>
<dbReference type="InterPro" id="IPR036565">
    <property type="entry name" value="Mur-like_cat_sf"/>
</dbReference>
<proteinExistence type="inferred from homology"/>
<dbReference type="RefSeq" id="WP_320002952.1">
    <property type="nucleotide sequence ID" value="NZ_JAUHJS010000001.1"/>
</dbReference>
<dbReference type="SUPFAM" id="SSF53244">
    <property type="entry name" value="MurD-like peptide ligases, peptide-binding domain"/>
    <property type="match status" value="1"/>
</dbReference>
<keyword evidence="4 9" id="KW-0436">Ligase</keyword>
<feature type="domain" description="Mur ligase central" evidence="12">
    <location>
        <begin position="112"/>
        <end position="290"/>
    </location>
</feature>
<evidence type="ECO:0000259" key="12">
    <source>
        <dbReference type="Pfam" id="PF08245"/>
    </source>
</evidence>
<dbReference type="InterPro" id="IPR004101">
    <property type="entry name" value="Mur_ligase_C"/>
</dbReference>
<evidence type="ECO:0000313" key="13">
    <source>
        <dbReference type="EMBL" id="MDN4164427.1"/>
    </source>
</evidence>
<comment type="function">
    <text evidence="9 10">Cell wall formation. Catalyzes the addition of glutamate to the nucleotide precursor UDP-N-acetylmuramoyl-L-alanine (UMA).</text>
</comment>
<keyword evidence="9 10" id="KW-0573">Peptidoglycan synthesis</keyword>
<organism evidence="13 14">
    <name type="scientific">Shiella aurantiaca</name>
    <dbReference type="NCBI Taxonomy" id="3058365"/>
    <lineage>
        <taxon>Bacteria</taxon>
        <taxon>Pseudomonadati</taxon>
        <taxon>Bacteroidota</taxon>
        <taxon>Cytophagia</taxon>
        <taxon>Cytophagales</taxon>
        <taxon>Shiellaceae</taxon>
        <taxon>Shiella</taxon>
    </lineage>
</organism>
<name>A0ABT8F1V8_9BACT</name>
<evidence type="ECO:0000259" key="11">
    <source>
        <dbReference type="Pfam" id="PF02875"/>
    </source>
</evidence>
<dbReference type="Gene3D" id="3.40.1190.10">
    <property type="entry name" value="Mur-like, catalytic domain"/>
    <property type="match status" value="1"/>
</dbReference>
<comment type="catalytic activity">
    <reaction evidence="9 10">
        <text>UDP-N-acetyl-alpha-D-muramoyl-L-alanine + D-glutamate + ATP = UDP-N-acetyl-alpha-D-muramoyl-L-alanyl-D-glutamate + ADP + phosphate + H(+)</text>
        <dbReference type="Rhea" id="RHEA:16429"/>
        <dbReference type="ChEBI" id="CHEBI:15378"/>
        <dbReference type="ChEBI" id="CHEBI:29986"/>
        <dbReference type="ChEBI" id="CHEBI:30616"/>
        <dbReference type="ChEBI" id="CHEBI:43474"/>
        <dbReference type="ChEBI" id="CHEBI:83898"/>
        <dbReference type="ChEBI" id="CHEBI:83900"/>
        <dbReference type="ChEBI" id="CHEBI:456216"/>
        <dbReference type="EC" id="6.3.2.9"/>
    </reaction>
</comment>
<accession>A0ABT8F1V8</accession>
<dbReference type="Proteomes" id="UP001168552">
    <property type="component" value="Unassembled WGS sequence"/>
</dbReference>
<dbReference type="EC" id="6.3.2.9" evidence="9 10"/>
<dbReference type="Pfam" id="PF08245">
    <property type="entry name" value="Mur_ligase_M"/>
    <property type="match status" value="1"/>
</dbReference>
<comment type="pathway">
    <text evidence="2 9 10">Cell wall biogenesis; peptidoglycan biosynthesis.</text>
</comment>
<reference evidence="13" key="1">
    <citation type="submission" date="2023-06" db="EMBL/GenBank/DDBJ databases">
        <title>Cytophagales bacterium Strain LB-30, isolated from soil.</title>
        <authorList>
            <person name="Liu B."/>
        </authorList>
    </citation>
    <scope>NUCLEOTIDE SEQUENCE</scope>
    <source>
        <strain evidence="13">LB-30</strain>
    </source>
</reference>
<evidence type="ECO:0000256" key="4">
    <source>
        <dbReference type="ARBA" id="ARBA00022598"/>
    </source>
</evidence>
<dbReference type="PROSITE" id="PS01011">
    <property type="entry name" value="FOLYLPOLYGLU_SYNT_1"/>
    <property type="match status" value="1"/>
</dbReference>
<keyword evidence="14" id="KW-1185">Reference proteome</keyword>
<evidence type="ECO:0000256" key="3">
    <source>
        <dbReference type="ARBA" id="ARBA00022490"/>
    </source>
</evidence>
<dbReference type="PANTHER" id="PTHR43692">
    <property type="entry name" value="UDP-N-ACETYLMURAMOYLALANINE--D-GLUTAMATE LIGASE"/>
    <property type="match status" value="1"/>
</dbReference>
<keyword evidence="7 9" id="KW-0067">ATP-binding</keyword>
<dbReference type="InterPro" id="IPR036615">
    <property type="entry name" value="Mur_ligase_C_dom_sf"/>
</dbReference>
<comment type="caution">
    <text evidence="13">The sequence shown here is derived from an EMBL/GenBank/DDBJ whole genome shotgun (WGS) entry which is preliminary data.</text>
</comment>
<dbReference type="PANTHER" id="PTHR43692:SF1">
    <property type="entry name" value="UDP-N-ACETYLMURAMOYLALANINE--D-GLUTAMATE LIGASE"/>
    <property type="match status" value="1"/>
</dbReference>
<evidence type="ECO:0000256" key="1">
    <source>
        <dbReference type="ARBA" id="ARBA00004496"/>
    </source>
</evidence>
<feature type="binding site" evidence="9">
    <location>
        <begin position="114"/>
        <end position="120"/>
    </location>
    <ligand>
        <name>ATP</name>
        <dbReference type="ChEBI" id="CHEBI:30616"/>
    </ligand>
</feature>
<keyword evidence="3 9" id="KW-0963">Cytoplasm</keyword>
<evidence type="ECO:0000256" key="10">
    <source>
        <dbReference type="RuleBase" id="RU003664"/>
    </source>
</evidence>
<dbReference type="NCBIfam" id="TIGR01087">
    <property type="entry name" value="murD"/>
    <property type="match status" value="1"/>
</dbReference>
<dbReference type="Gene3D" id="3.40.50.720">
    <property type="entry name" value="NAD(P)-binding Rossmann-like Domain"/>
    <property type="match status" value="1"/>
</dbReference>
<dbReference type="GO" id="GO:0008764">
    <property type="term" value="F:UDP-N-acetylmuramoylalanine-D-glutamate ligase activity"/>
    <property type="evidence" value="ECO:0007669"/>
    <property type="project" value="UniProtKB-EC"/>
</dbReference>
<evidence type="ECO:0000256" key="6">
    <source>
        <dbReference type="ARBA" id="ARBA00022741"/>
    </source>
</evidence>
<dbReference type="InterPro" id="IPR018109">
    <property type="entry name" value="Folylpolyglutamate_synth_CS"/>
</dbReference>
<dbReference type="Pfam" id="PF02875">
    <property type="entry name" value="Mur_ligase_C"/>
    <property type="match status" value="1"/>
</dbReference>